<dbReference type="EMBL" id="JAQNDK010000006">
    <property type="protein sequence ID" value="MDC0684825.1"/>
    <property type="molecule type" value="Genomic_DNA"/>
</dbReference>
<dbReference type="PANTHER" id="PTHR21248">
    <property type="entry name" value="CARDIOLIPIN SYNTHASE"/>
    <property type="match status" value="1"/>
</dbReference>
<dbReference type="Pfam" id="PF13091">
    <property type="entry name" value="PLDc_2"/>
    <property type="match status" value="1"/>
</dbReference>
<dbReference type="SUPFAM" id="SSF56024">
    <property type="entry name" value="Phospholipase D/nuclease"/>
    <property type="match status" value="1"/>
</dbReference>
<proteinExistence type="predicted"/>
<dbReference type="PANTHER" id="PTHR21248:SF22">
    <property type="entry name" value="PHOSPHOLIPASE D"/>
    <property type="match status" value="1"/>
</dbReference>
<evidence type="ECO:0000313" key="3">
    <source>
        <dbReference type="Proteomes" id="UP001217485"/>
    </source>
</evidence>
<evidence type="ECO:0000259" key="1">
    <source>
        <dbReference type="PROSITE" id="PS50035"/>
    </source>
</evidence>
<name>A0ABT5CEF7_9BACT</name>
<reference evidence="2 3" key="1">
    <citation type="submission" date="2023-01" db="EMBL/GenBank/DDBJ databases">
        <title>Minimal conservation of predation-associated metabolite biosynthetic gene clusters underscores biosynthetic potential of Myxococcota including descriptions for ten novel species: Archangium lansinium sp. nov., Myxococcus landrumus sp. nov., Nannocystis bai.</title>
        <authorList>
            <person name="Ahearne A."/>
            <person name="Stevens C."/>
            <person name="Dowd S."/>
        </authorList>
    </citation>
    <scope>NUCLEOTIDE SEQUENCE [LARGE SCALE GENOMIC DNA]</scope>
    <source>
        <strain evidence="2 3">WIWO2</strain>
    </source>
</reference>
<feature type="domain" description="PLD phosphodiesterase" evidence="1">
    <location>
        <begin position="212"/>
        <end position="239"/>
    </location>
</feature>
<dbReference type="SMART" id="SM00155">
    <property type="entry name" value="PLDc"/>
    <property type="match status" value="1"/>
</dbReference>
<dbReference type="PROSITE" id="PS50035">
    <property type="entry name" value="PLD"/>
    <property type="match status" value="1"/>
</dbReference>
<dbReference type="InterPro" id="IPR001736">
    <property type="entry name" value="PLipase_D/transphosphatidylase"/>
</dbReference>
<dbReference type="Proteomes" id="UP001217485">
    <property type="component" value="Unassembled WGS sequence"/>
</dbReference>
<dbReference type="InterPro" id="IPR025202">
    <property type="entry name" value="PLD-like_dom"/>
</dbReference>
<dbReference type="RefSeq" id="WP_272102955.1">
    <property type="nucleotide sequence ID" value="NZ_JAQNDK010000006.1"/>
</dbReference>
<protein>
    <submittedName>
        <fullName evidence="2">Phospholipase D-like domain-containing protein</fullName>
    </submittedName>
</protein>
<gene>
    <name evidence="2" type="ORF">POL72_44325</name>
</gene>
<evidence type="ECO:0000313" key="2">
    <source>
        <dbReference type="EMBL" id="MDC0684825.1"/>
    </source>
</evidence>
<dbReference type="Gene3D" id="3.30.870.10">
    <property type="entry name" value="Endonuclease Chain A"/>
    <property type="match status" value="1"/>
</dbReference>
<comment type="caution">
    <text evidence="2">The sequence shown here is derived from an EMBL/GenBank/DDBJ whole genome shotgun (WGS) entry which is preliminary data.</text>
</comment>
<organism evidence="2 3">
    <name type="scientific">Sorangium atrum</name>
    <dbReference type="NCBI Taxonomy" id="2995308"/>
    <lineage>
        <taxon>Bacteria</taxon>
        <taxon>Pseudomonadati</taxon>
        <taxon>Myxococcota</taxon>
        <taxon>Polyangia</taxon>
        <taxon>Polyangiales</taxon>
        <taxon>Polyangiaceae</taxon>
        <taxon>Sorangium</taxon>
    </lineage>
</organism>
<sequence>MVSTMGPELEKLGVPALKRLVEALERRLLAWPPTATALRSKQIHENSEALATDLKALHAAFSSIEEGVAVLKLLKTERARCEEEQRRRLTLVWSGPEGASQSRDTAVAVKELFTTAKRKVLLSTFNLGTPDLLKPLVERQKNPPHLDVRLFLCINKQLMRGWMERDTMVQDTSERGKKRRYPEDPEAVFRERFKRKYWPDALLPQVFYDTRKQFVLHAKCVIVDDEVAYVGSANLSKWAHTDNFEAGVIVRDPQFAKELAQQFEQLAYKGKMRKVAW</sequence>
<accession>A0ABT5CEF7</accession>
<keyword evidence="3" id="KW-1185">Reference proteome</keyword>